<dbReference type="EMBL" id="JAAWWB010000035">
    <property type="protein sequence ID" value="KAG6740515.1"/>
    <property type="molecule type" value="Genomic_DNA"/>
</dbReference>
<keyword evidence="5" id="KW-0375">Hydrogen ion transport</keyword>
<accession>A0A8X7Y7N1</accession>
<dbReference type="Proteomes" id="UP000886885">
    <property type="component" value="Chromosome 18A"/>
</dbReference>
<keyword evidence="7" id="KW-0496">Mitochondrion</keyword>
<evidence type="ECO:0000256" key="2">
    <source>
        <dbReference type="ARBA" id="ARBA00005699"/>
    </source>
</evidence>
<comment type="subcellular location">
    <subcellularLocation>
        <location evidence="1">Mitochondrion membrane</location>
    </subcellularLocation>
</comment>
<evidence type="ECO:0000256" key="8">
    <source>
        <dbReference type="ARBA" id="ARBA00023136"/>
    </source>
</evidence>
<evidence type="ECO:0000256" key="5">
    <source>
        <dbReference type="ARBA" id="ARBA00022781"/>
    </source>
</evidence>
<evidence type="ECO:0000256" key="7">
    <source>
        <dbReference type="ARBA" id="ARBA00023128"/>
    </source>
</evidence>
<evidence type="ECO:0000256" key="4">
    <source>
        <dbReference type="ARBA" id="ARBA00022547"/>
    </source>
</evidence>
<keyword evidence="3" id="KW-0813">Transport</keyword>
<sequence length="232" mass="26554">MALKLVQLQSKAAQASLFVAKLGGSYYRQLLEQNKQCIQVPPTVEKCDLLSKQLFHTRLARFEPSSILSKCHVFVLQLQGLSRRSQLISTGDFKLILACFYLRKLTNLSWSLRKDSIVWHLFILPAAIRLHFEGMLPKNFTGSFTVESTYTVHLDFNFNIIHLTNPSNWVCGTVFLRVRKHLWKNRHELRVEDAGIAAWFGLVRLVVEVSHSLATIGSICLRKDWGAARAWC</sequence>
<dbReference type="AlphaFoldDB" id="A0A8X7Y7N1"/>
<keyword evidence="8" id="KW-0472">Membrane</keyword>
<evidence type="ECO:0000256" key="9">
    <source>
        <dbReference type="ARBA" id="ARBA00023310"/>
    </source>
</evidence>
<dbReference type="PANTHER" id="PTHR12386">
    <property type="entry name" value="ATP SYNTHASE SUBUNIT"/>
    <property type="match status" value="1"/>
</dbReference>
<evidence type="ECO:0000256" key="1">
    <source>
        <dbReference type="ARBA" id="ARBA00004325"/>
    </source>
</evidence>
<evidence type="ECO:0000256" key="3">
    <source>
        <dbReference type="ARBA" id="ARBA00022448"/>
    </source>
</evidence>
<dbReference type="GO" id="GO:0015078">
    <property type="term" value="F:proton transmembrane transporter activity"/>
    <property type="evidence" value="ECO:0007669"/>
    <property type="project" value="InterPro"/>
</dbReference>
<dbReference type="InterPro" id="IPR006808">
    <property type="entry name" value="ATP_synth_F0_gsu_mt"/>
</dbReference>
<name>A0A8X7Y7N1_POPTO</name>
<comment type="similarity">
    <text evidence="2">Belongs to the ATPase g subunit family.</text>
</comment>
<keyword evidence="6" id="KW-0406">Ion transport</keyword>
<keyword evidence="11" id="KW-1185">Reference proteome</keyword>
<evidence type="ECO:0000313" key="10">
    <source>
        <dbReference type="EMBL" id="KAG6740515.1"/>
    </source>
</evidence>
<dbReference type="GO" id="GO:0031966">
    <property type="term" value="C:mitochondrial membrane"/>
    <property type="evidence" value="ECO:0007669"/>
    <property type="project" value="UniProtKB-SubCell"/>
</dbReference>
<evidence type="ECO:0000313" key="11">
    <source>
        <dbReference type="Proteomes" id="UP000886885"/>
    </source>
</evidence>
<protein>
    <submittedName>
        <fullName evidence="10">Uncharacterized protein</fullName>
    </submittedName>
</protein>
<keyword evidence="4" id="KW-0138">CF(0)</keyword>
<proteinExistence type="inferred from homology"/>
<dbReference type="GO" id="GO:0045259">
    <property type="term" value="C:proton-transporting ATP synthase complex"/>
    <property type="evidence" value="ECO:0007669"/>
    <property type="project" value="UniProtKB-KW"/>
</dbReference>
<gene>
    <name evidence="10" type="ORF">POTOM_055966</name>
</gene>
<keyword evidence="9" id="KW-0066">ATP synthesis</keyword>
<comment type="caution">
    <text evidence="10">The sequence shown here is derived from an EMBL/GenBank/DDBJ whole genome shotgun (WGS) entry which is preliminary data.</text>
</comment>
<dbReference type="GO" id="GO:0015986">
    <property type="term" value="P:proton motive force-driven ATP synthesis"/>
    <property type="evidence" value="ECO:0007669"/>
    <property type="project" value="InterPro"/>
</dbReference>
<organism evidence="10 11">
    <name type="scientific">Populus tomentosa</name>
    <name type="common">Chinese white poplar</name>
    <dbReference type="NCBI Taxonomy" id="118781"/>
    <lineage>
        <taxon>Eukaryota</taxon>
        <taxon>Viridiplantae</taxon>
        <taxon>Streptophyta</taxon>
        <taxon>Embryophyta</taxon>
        <taxon>Tracheophyta</taxon>
        <taxon>Spermatophyta</taxon>
        <taxon>Magnoliopsida</taxon>
        <taxon>eudicotyledons</taxon>
        <taxon>Gunneridae</taxon>
        <taxon>Pentapetalae</taxon>
        <taxon>rosids</taxon>
        <taxon>fabids</taxon>
        <taxon>Malpighiales</taxon>
        <taxon>Salicaceae</taxon>
        <taxon>Saliceae</taxon>
        <taxon>Populus</taxon>
    </lineage>
</organism>
<evidence type="ECO:0000256" key="6">
    <source>
        <dbReference type="ARBA" id="ARBA00023065"/>
    </source>
</evidence>
<reference evidence="10" key="1">
    <citation type="journal article" date="2020" name="bioRxiv">
        <title>Hybrid origin of Populus tomentosa Carr. identified through genome sequencing and phylogenomic analysis.</title>
        <authorList>
            <person name="An X."/>
            <person name="Gao K."/>
            <person name="Chen Z."/>
            <person name="Li J."/>
            <person name="Yang X."/>
            <person name="Yang X."/>
            <person name="Zhou J."/>
            <person name="Guo T."/>
            <person name="Zhao T."/>
            <person name="Huang S."/>
            <person name="Miao D."/>
            <person name="Khan W.U."/>
            <person name="Rao P."/>
            <person name="Ye M."/>
            <person name="Lei B."/>
            <person name="Liao W."/>
            <person name="Wang J."/>
            <person name="Ji L."/>
            <person name="Li Y."/>
            <person name="Guo B."/>
            <person name="Mustafa N.S."/>
            <person name="Li S."/>
            <person name="Yun Q."/>
            <person name="Keller S.R."/>
            <person name="Mao J."/>
            <person name="Zhang R."/>
            <person name="Strauss S.H."/>
        </authorList>
    </citation>
    <scope>NUCLEOTIDE SEQUENCE</scope>
    <source>
        <strain evidence="10">GM15</strain>
        <tissue evidence="10">Leaf</tissue>
    </source>
</reference>